<reference evidence="2" key="1">
    <citation type="submission" date="2016-03" db="EMBL/GenBank/DDBJ databases">
        <title>Mechanisms controlling the formation of the plant cell surface in tip-growing cells are functionally conserved among land plants.</title>
        <authorList>
            <person name="Honkanen S."/>
            <person name="Jones V.A."/>
            <person name="Morieri G."/>
            <person name="Champion C."/>
            <person name="Hetherington A.J."/>
            <person name="Kelly S."/>
            <person name="Saint-Marcoux D."/>
            <person name="Proust H."/>
            <person name="Prescott H."/>
            <person name="Dolan L."/>
        </authorList>
    </citation>
    <scope>NUCLEOTIDE SEQUENCE [LARGE SCALE GENOMIC DNA]</scope>
    <source>
        <tissue evidence="2">Whole gametophyte</tissue>
    </source>
</reference>
<comment type="caution">
    <text evidence="2">The sequence shown here is derived from an EMBL/GenBank/DDBJ whole genome shotgun (WGS) entry which is preliminary data.</text>
</comment>
<sequence>MGWLGFGNNKSSTAGKQKKEDTDASLGLEKEQLKDGKSEGVETASASTVVRQAPASAPLPPQTQTSVFEFGSAGNIEDRVTLAGYCSVSDELEPCQWEILPSGGIGFCVRAYMAKGCVLAWRGQFRFVYLSYASSSVSNFDTDPFQALCEELITCLVSFE</sequence>
<dbReference type="Proteomes" id="UP000077202">
    <property type="component" value="Unassembled WGS sequence"/>
</dbReference>
<protein>
    <submittedName>
        <fullName evidence="2">Uncharacterized protein</fullName>
    </submittedName>
</protein>
<dbReference type="EMBL" id="LVLJ01001322">
    <property type="protein sequence ID" value="OAE30469.1"/>
    <property type="molecule type" value="Genomic_DNA"/>
</dbReference>
<name>A0A176WBL0_MARPO</name>
<evidence type="ECO:0000313" key="2">
    <source>
        <dbReference type="EMBL" id="OAE30469.1"/>
    </source>
</evidence>
<proteinExistence type="predicted"/>
<keyword evidence="3" id="KW-1185">Reference proteome</keyword>
<evidence type="ECO:0000256" key="1">
    <source>
        <dbReference type="SAM" id="MobiDB-lite"/>
    </source>
</evidence>
<feature type="compositionally biased region" description="Basic and acidic residues" evidence="1">
    <location>
        <begin position="17"/>
        <end position="40"/>
    </location>
</feature>
<dbReference type="AlphaFoldDB" id="A0A176WBL0"/>
<evidence type="ECO:0000313" key="3">
    <source>
        <dbReference type="Proteomes" id="UP000077202"/>
    </source>
</evidence>
<organism evidence="2 3">
    <name type="scientific">Marchantia polymorpha subsp. ruderalis</name>
    <dbReference type="NCBI Taxonomy" id="1480154"/>
    <lineage>
        <taxon>Eukaryota</taxon>
        <taxon>Viridiplantae</taxon>
        <taxon>Streptophyta</taxon>
        <taxon>Embryophyta</taxon>
        <taxon>Marchantiophyta</taxon>
        <taxon>Marchantiopsida</taxon>
        <taxon>Marchantiidae</taxon>
        <taxon>Marchantiales</taxon>
        <taxon>Marchantiaceae</taxon>
        <taxon>Marchantia</taxon>
    </lineage>
</organism>
<feature type="region of interest" description="Disordered" evidence="1">
    <location>
        <begin position="1"/>
        <end position="63"/>
    </location>
</feature>
<accession>A0A176WBL0</accession>
<gene>
    <name evidence="2" type="ORF">AXG93_942s1120</name>
</gene>